<dbReference type="Proteomes" id="UP000053780">
    <property type="component" value="Unassembled WGS sequence"/>
</dbReference>
<dbReference type="EMBL" id="KE647074">
    <property type="protein sequence ID" value="EQB61856.1"/>
    <property type="molecule type" value="Genomic_DNA"/>
</dbReference>
<name>T0MFL0_9MICR</name>
<organism evidence="1 2">
    <name type="scientific">Vairimorpha apis BRL 01</name>
    <dbReference type="NCBI Taxonomy" id="1037528"/>
    <lineage>
        <taxon>Eukaryota</taxon>
        <taxon>Fungi</taxon>
        <taxon>Fungi incertae sedis</taxon>
        <taxon>Microsporidia</taxon>
        <taxon>Nosematidae</taxon>
        <taxon>Vairimorpha</taxon>
    </lineage>
</organism>
<accession>T0MFL0</accession>
<dbReference type="HOGENOM" id="CLU_068302_0_0_1"/>
<dbReference type="OrthoDB" id="2192264at2759"/>
<sequence length="349" mass="41609">MGNRLLVDEIIYIKIEDIYANLNDKPIKFNFENLRKCRPSILPSIIYSEEELMKKINDWKINIKDEYKNNNKMNILDPNEFTHEIKLFDTTILSDYVHHLYNPDDIYVKWNVPRNLIDDFKKYIGAIIYKLFSSNDNLFIEGHLNSLSTAICYCPERHKNEMIFLYELLINENENNFKQLQFNEFKIEHGSNEHIENIKLFIEDNIKKFIGKSKMKILMYIFGNPENTQNVHLFNYWKYVLSDHIGLDIFGNKPTLIGKDKFNGRIELGLQAFFEKFTPEWLVIELKNYINSDNDLMCKIAEFLYFSDIQDKLLFVECEDNDILFTKSVTIEFCEYILKSMEIIIVNIK</sequence>
<dbReference type="AlphaFoldDB" id="T0MFL0"/>
<dbReference type="VEuPathDB" id="MicrosporidiaDB:NAPIS_ORF00566"/>
<evidence type="ECO:0000313" key="2">
    <source>
        <dbReference type="Proteomes" id="UP000053780"/>
    </source>
</evidence>
<evidence type="ECO:0000313" key="1">
    <source>
        <dbReference type="EMBL" id="EQB61856.1"/>
    </source>
</evidence>
<proteinExistence type="predicted"/>
<protein>
    <submittedName>
        <fullName evidence="1">Uncharacterized protein</fullName>
    </submittedName>
</protein>
<gene>
    <name evidence="1" type="ORF">NAPIS_ORF00566</name>
</gene>
<reference evidence="1 2" key="1">
    <citation type="journal article" date="2013" name="BMC Genomics">
        <title>Genome sequencing and comparative genomics of honey bee microsporidia, Nosema apis reveal novel insights into host-parasite interactions.</title>
        <authorList>
            <person name="Chen Yp."/>
            <person name="Pettis J.S."/>
            <person name="Zhao Y."/>
            <person name="Liu X."/>
            <person name="Tallon L.J."/>
            <person name="Sadzewicz L.D."/>
            <person name="Li R."/>
            <person name="Zheng H."/>
            <person name="Huang S."/>
            <person name="Zhang X."/>
            <person name="Hamilton M.C."/>
            <person name="Pernal S.F."/>
            <person name="Melathopoulos A.P."/>
            <person name="Yan X."/>
            <person name="Evans J.D."/>
        </authorList>
    </citation>
    <scope>NUCLEOTIDE SEQUENCE [LARGE SCALE GENOMIC DNA]</scope>
    <source>
        <strain evidence="1 2">BRL 01</strain>
    </source>
</reference>
<keyword evidence="2" id="KW-1185">Reference proteome</keyword>